<evidence type="ECO:0000256" key="1">
    <source>
        <dbReference type="SAM" id="MobiDB-lite"/>
    </source>
</evidence>
<evidence type="ECO:0000313" key="3">
    <source>
        <dbReference type="Proteomes" id="UP000694240"/>
    </source>
</evidence>
<organism evidence="2 3">
    <name type="scientific">Arabidopsis thaliana x Arabidopsis arenosa</name>
    <dbReference type="NCBI Taxonomy" id="1240361"/>
    <lineage>
        <taxon>Eukaryota</taxon>
        <taxon>Viridiplantae</taxon>
        <taxon>Streptophyta</taxon>
        <taxon>Embryophyta</taxon>
        <taxon>Tracheophyta</taxon>
        <taxon>Spermatophyta</taxon>
        <taxon>Magnoliopsida</taxon>
        <taxon>eudicotyledons</taxon>
        <taxon>Gunneridae</taxon>
        <taxon>Pentapetalae</taxon>
        <taxon>rosids</taxon>
        <taxon>malvids</taxon>
        <taxon>Brassicales</taxon>
        <taxon>Brassicaceae</taxon>
        <taxon>Camelineae</taxon>
        <taxon>Arabidopsis</taxon>
    </lineage>
</organism>
<comment type="caution">
    <text evidence="2">The sequence shown here is derived from an EMBL/GenBank/DDBJ whole genome shotgun (WGS) entry which is preliminary data.</text>
</comment>
<gene>
    <name evidence="2" type="ORF">ISN45_At05g036560</name>
</gene>
<dbReference type="AlphaFoldDB" id="A0A8T2D6B0"/>
<proteinExistence type="predicted"/>
<reference evidence="2 3" key="1">
    <citation type="submission" date="2020-12" db="EMBL/GenBank/DDBJ databases">
        <title>Concerted genomic and epigenomic changes stabilize Arabidopsis allopolyploids.</title>
        <authorList>
            <person name="Chen Z."/>
        </authorList>
    </citation>
    <scope>NUCLEOTIDE SEQUENCE [LARGE SCALE GENOMIC DNA]</scope>
    <source>
        <strain evidence="2">Allo738</strain>
        <tissue evidence="2">Leaf</tissue>
    </source>
</reference>
<keyword evidence="3" id="KW-1185">Reference proteome</keyword>
<accession>A0A8T2D6B0</accession>
<protein>
    <submittedName>
        <fullName evidence="2">Uncharacterized protein</fullName>
    </submittedName>
</protein>
<feature type="region of interest" description="Disordered" evidence="1">
    <location>
        <begin position="1"/>
        <end position="20"/>
    </location>
</feature>
<sequence length="69" mass="8233">MEGFNRIKEKRRNHDGRRDREIGKSEMMGISFAAKLRFRSRFRTSSIDSYCFAREAFSDCISSVHFFFL</sequence>
<dbReference type="Proteomes" id="UP000694240">
    <property type="component" value="Chromosome 5"/>
</dbReference>
<name>A0A8T2D6B0_9BRAS</name>
<evidence type="ECO:0000313" key="2">
    <source>
        <dbReference type="EMBL" id="KAG7604584.1"/>
    </source>
</evidence>
<dbReference type="EMBL" id="JAEFBK010000005">
    <property type="protein sequence ID" value="KAG7604584.1"/>
    <property type="molecule type" value="Genomic_DNA"/>
</dbReference>